<dbReference type="RefSeq" id="WP_380805340.1">
    <property type="nucleotide sequence ID" value="NZ_JBHUIV010000025.1"/>
</dbReference>
<accession>A0ABW5BEA2</accession>
<organism evidence="2 3">
    <name type="scientific">Shivajiella indica</name>
    <dbReference type="NCBI Taxonomy" id="872115"/>
    <lineage>
        <taxon>Bacteria</taxon>
        <taxon>Pseudomonadati</taxon>
        <taxon>Bacteroidota</taxon>
        <taxon>Cytophagia</taxon>
        <taxon>Cytophagales</taxon>
        <taxon>Cyclobacteriaceae</taxon>
        <taxon>Shivajiella</taxon>
    </lineage>
</organism>
<gene>
    <name evidence="2" type="ORF">ACFSKV_16755</name>
</gene>
<dbReference type="Proteomes" id="UP001597414">
    <property type="component" value="Unassembled WGS sequence"/>
</dbReference>
<dbReference type="InterPro" id="IPR001466">
    <property type="entry name" value="Beta-lactam-related"/>
</dbReference>
<feature type="domain" description="Beta-lactamase-related" evidence="1">
    <location>
        <begin position="66"/>
        <end position="401"/>
    </location>
</feature>
<dbReference type="Pfam" id="PF00144">
    <property type="entry name" value="Beta-lactamase"/>
    <property type="match status" value="1"/>
</dbReference>
<proteinExistence type="predicted"/>
<reference evidence="3" key="1">
    <citation type="journal article" date="2019" name="Int. J. Syst. Evol. Microbiol.">
        <title>The Global Catalogue of Microorganisms (GCM) 10K type strain sequencing project: providing services to taxonomists for standard genome sequencing and annotation.</title>
        <authorList>
            <consortium name="The Broad Institute Genomics Platform"/>
            <consortium name="The Broad Institute Genome Sequencing Center for Infectious Disease"/>
            <person name="Wu L."/>
            <person name="Ma J."/>
        </authorList>
    </citation>
    <scope>NUCLEOTIDE SEQUENCE [LARGE SCALE GENOMIC DNA]</scope>
    <source>
        <strain evidence="3">KCTC 19812</strain>
    </source>
</reference>
<evidence type="ECO:0000313" key="2">
    <source>
        <dbReference type="EMBL" id="MFD2203230.1"/>
    </source>
</evidence>
<dbReference type="Gene3D" id="3.40.710.10">
    <property type="entry name" value="DD-peptidase/beta-lactamase superfamily"/>
    <property type="match status" value="1"/>
</dbReference>
<name>A0ABW5BEA2_9BACT</name>
<protein>
    <submittedName>
        <fullName evidence="2">Serine hydrolase domain-containing protein</fullName>
        <ecNumber evidence="2">3.-.-.-</ecNumber>
    </submittedName>
</protein>
<evidence type="ECO:0000313" key="3">
    <source>
        <dbReference type="Proteomes" id="UP001597414"/>
    </source>
</evidence>
<dbReference type="PANTHER" id="PTHR46825:SF9">
    <property type="entry name" value="BETA-LACTAMASE-RELATED DOMAIN-CONTAINING PROTEIN"/>
    <property type="match status" value="1"/>
</dbReference>
<sequence length="532" mass="60375">MKLNSFLPLTIFFLFVLVFLFSCTSKENTDNPVTISPNKYSENYKAPIFSKDDRVEKIKGLAASIQQIMEDYAQTKNIPGIVYGIVVDDQLVFSSATGMMNLEKQIPASSSSAFRIASMTKSFTAMGILKLRDEGKLNLNEPASKYIPELEKLIYLTSDAPEMTINHLLTMTAGFPEDNPWGDRQLDESDQMLMDLMSNGVSFSNVPGFEFEYSNTGYALLGKIITRVSGMPYQQYLTQNIFQPLGMNQTYWEYDDIPEKQLAIGYRWEDEHWKMEPMLHDGSYGAMGGLITTIEDFSRYVSFHLSAWPPRSDEDNGPVKRSSLREMQTPQFSRLNPKAKDFAGNDCPVMVGYGYGLGITQFCNGLKYVSHGGALPGFGSNYVFFPEYGIGLMAFCNLTYTSPWPLQELGKLLFQTADLQPRKLPVSDILLERQKQVTQLILTWDEALESKILAENFYLDKSKEKRMAETQGLLEKSGSFLETKELEPENQLRGRYKIQTENGNVEVFFTLTPENEARLQQLDLSFHPKKND</sequence>
<comment type="caution">
    <text evidence="2">The sequence shown here is derived from an EMBL/GenBank/DDBJ whole genome shotgun (WGS) entry which is preliminary data.</text>
</comment>
<dbReference type="GO" id="GO:0016787">
    <property type="term" value="F:hydrolase activity"/>
    <property type="evidence" value="ECO:0007669"/>
    <property type="project" value="UniProtKB-KW"/>
</dbReference>
<dbReference type="PANTHER" id="PTHR46825">
    <property type="entry name" value="D-ALANYL-D-ALANINE-CARBOXYPEPTIDASE/ENDOPEPTIDASE AMPH"/>
    <property type="match status" value="1"/>
</dbReference>
<dbReference type="SUPFAM" id="SSF56601">
    <property type="entry name" value="beta-lactamase/transpeptidase-like"/>
    <property type="match status" value="1"/>
</dbReference>
<dbReference type="EMBL" id="JBHUIV010000025">
    <property type="protein sequence ID" value="MFD2203230.1"/>
    <property type="molecule type" value="Genomic_DNA"/>
</dbReference>
<dbReference type="InterPro" id="IPR050491">
    <property type="entry name" value="AmpC-like"/>
</dbReference>
<keyword evidence="3" id="KW-1185">Reference proteome</keyword>
<dbReference type="EC" id="3.-.-.-" evidence="2"/>
<keyword evidence="2" id="KW-0378">Hydrolase</keyword>
<dbReference type="InterPro" id="IPR012338">
    <property type="entry name" value="Beta-lactam/transpept-like"/>
</dbReference>
<evidence type="ECO:0000259" key="1">
    <source>
        <dbReference type="Pfam" id="PF00144"/>
    </source>
</evidence>
<dbReference type="PROSITE" id="PS51257">
    <property type="entry name" value="PROKAR_LIPOPROTEIN"/>
    <property type="match status" value="1"/>
</dbReference>